<evidence type="ECO:0000313" key="2">
    <source>
        <dbReference type="Proteomes" id="UP001461498"/>
    </source>
</evidence>
<protein>
    <submittedName>
        <fullName evidence="1">Uncharacterized protein</fullName>
    </submittedName>
</protein>
<dbReference type="Gene3D" id="1.10.238.20">
    <property type="entry name" value="Pheromone/general odorant binding protein domain"/>
    <property type="match status" value="1"/>
</dbReference>
<keyword evidence="2" id="KW-1185">Reference proteome</keyword>
<dbReference type="GO" id="GO:0005549">
    <property type="term" value="F:odorant binding"/>
    <property type="evidence" value="ECO:0007669"/>
    <property type="project" value="InterPro"/>
</dbReference>
<dbReference type="SUPFAM" id="SSF47565">
    <property type="entry name" value="Insect pheromone/odorant-binding proteins"/>
    <property type="match status" value="1"/>
</dbReference>
<dbReference type="EMBL" id="JAPXFL010000001">
    <property type="protein sequence ID" value="KAK9511763.1"/>
    <property type="molecule type" value="Genomic_DNA"/>
</dbReference>
<dbReference type="CDD" id="cd23992">
    <property type="entry name" value="PBP_GOBP"/>
    <property type="match status" value="1"/>
</dbReference>
<organism evidence="1 2">
    <name type="scientific">Rhynocoris fuscipes</name>
    <dbReference type="NCBI Taxonomy" id="488301"/>
    <lineage>
        <taxon>Eukaryota</taxon>
        <taxon>Metazoa</taxon>
        <taxon>Ecdysozoa</taxon>
        <taxon>Arthropoda</taxon>
        <taxon>Hexapoda</taxon>
        <taxon>Insecta</taxon>
        <taxon>Pterygota</taxon>
        <taxon>Neoptera</taxon>
        <taxon>Paraneoptera</taxon>
        <taxon>Hemiptera</taxon>
        <taxon>Heteroptera</taxon>
        <taxon>Panheteroptera</taxon>
        <taxon>Cimicomorpha</taxon>
        <taxon>Reduviidae</taxon>
        <taxon>Harpactorinae</taxon>
        <taxon>Harpactorini</taxon>
        <taxon>Rhynocoris</taxon>
    </lineage>
</organism>
<comment type="caution">
    <text evidence="1">The sequence shown here is derived from an EMBL/GenBank/DDBJ whole genome shotgun (WGS) entry which is preliminary data.</text>
</comment>
<reference evidence="1 2" key="1">
    <citation type="submission" date="2022-12" db="EMBL/GenBank/DDBJ databases">
        <title>Chromosome-level genome assembly of true bugs.</title>
        <authorList>
            <person name="Ma L."/>
            <person name="Li H."/>
        </authorList>
    </citation>
    <scope>NUCLEOTIDE SEQUENCE [LARGE SCALE GENOMIC DNA]</scope>
    <source>
        <strain evidence="1">Lab_2022b</strain>
    </source>
</reference>
<gene>
    <name evidence="1" type="ORF">O3M35_000364</name>
</gene>
<dbReference type="InterPro" id="IPR006170">
    <property type="entry name" value="PBP/GOBP"/>
</dbReference>
<dbReference type="AlphaFoldDB" id="A0AAW1DNF4"/>
<sequence>MNPLAPIVLYLLEAIAINYVDQVSEQSCQIYLLDYVGNPNADIGKMPNIECYASCMLNNTGFIDDNNQLILSKIKRTEKAARTFHLIKTSAEDCLEKGSQMKTCDNYNEFLKCWLS</sequence>
<accession>A0AAW1DNF4</accession>
<dbReference type="Proteomes" id="UP001461498">
    <property type="component" value="Unassembled WGS sequence"/>
</dbReference>
<proteinExistence type="predicted"/>
<evidence type="ECO:0000313" key="1">
    <source>
        <dbReference type="EMBL" id="KAK9511763.1"/>
    </source>
</evidence>
<dbReference type="Pfam" id="PF01395">
    <property type="entry name" value="PBP_GOBP"/>
    <property type="match status" value="1"/>
</dbReference>
<name>A0AAW1DNF4_9HEMI</name>
<dbReference type="InterPro" id="IPR036728">
    <property type="entry name" value="PBP_GOBP_sf"/>
</dbReference>